<reference evidence="1 2" key="1">
    <citation type="submission" date="2019-04" db="EMBL/GenBank/DDBJ databases">
        <title>An improved genome assembly and genetic linkage map for asparagus bean, Vigna unguiculata ssp. sesquipedialis.</title>
        <authorList>
            <person name="Xia Q."/>
            <person name="Zhang R."/>
            <person name="Dong Y."/>
        </authorList>
    </citation>
    <scope>NUCLEOTIDE SEQUENCE [LARGE SCALE GENOMIC DNA]</scope>
    <source>
        <tissue evidence="1">Leaf</tissue>
    </source>
</reference>
<gene>
    <name evidence="1" type="ORF">DEO72_LG9g1890</name>
</gene>
<sequence length="58" mass="6513">MEDEDDRRNPCICEEEEEKFRLCSQPRQAAMIVRGGRGAMFGVVVHGTTVIEMEAALT</sequence>
<keyword evidence="2" id="KW-1185">Reference proteome</keyword>
<protein>
    <submittedName>
        <fullName evidence="1">Uncharacterized protein</fullName>
    </submittedName>
</protein>
<dbReference type="Proteomes" id="UP000501690">
    <property type="component" value="Linkage Group LG9"/>
</dbReference>
<proteinExistence type="predicted"/>
<evidence type="ECO:0000313" key="2">
    <source>
        <dbReference type="Proteomes" id="UP000501690"/>
    </source>
</evidence>
<accession>A0A4D6MZH8</accession>
<dbReference type="AlphaFoldDB" id="A0A4D6MZH8"/>
<name>A0A4D6MZH8_VIGUN</name>
<organism evidence="1 2">
    <name type="scientific">Vigna unguiculata</name>
    <name type="common">Cowpea</name>
    <dbReference type="NCBI Taxonomy" id="3917"/>
    <lineage>
        <taxon>Eukaryota</taxon>
        <taxon>Viridiplantae</taxon>
        <taxon>Streptophyta</taxon>
        <taxon>Embryophyta</taxon>
        <taxon>Tracheophyta</taxon>
        <taxon>Spermatophyta</taxon>
        <taxon>Magnoliopsida</taxon>
        <taxon>eudicotyledons</taxon>
        <taxon>Gunneridae</taxon>
        <taxon>Pentapetalae</taxon>
        <taxon>rosids</taxon>
        <taxon>fabids</taxon>
        <taxon>Fabales</taxon>
        <taxon>Fabaceae</taxon>
        <taxon>Papilionoideae</taxon>
        <taxon>50 kb inversion clade</taxon>
        <taxon>NPAAA clade</taxon>
        <taxon>indigoferoid/millettioid clade</taxon>
        <taxon>Phaseoleae</taxon>
        <taxon>Vigna</taxon>
    </lineage>
</organism>
<dbReference type="EMBL" id="CP039353">
    <property type="protein sequence ID" value="QCE06876.1"/>
    <property type="molecule type" value="Genomic_DNA"/>
</dbReference>
<evidence type="ECO:0000313" key="1">
    <source>
        <dbReference type="EMBL" id="QCE06876.1"/>
    </source>
</evidence>